<dbReference type="PROSITE" id="PS51755">
    <property type="entry name" value="OMPR_PHOB"/>
    <property type="match status" value="1"/>
</dbReference>
<dbReference type="InterPro" id="IPR036388">
    <property type="entry name" value="WH-like_DNA-bd_sf"/>
</dbReference>
<dbReference type="FunFam" id="3.40.50.2300:FF:000021">
    <property type="entry name" value="Two-component system response regulator KdpE"/>
    <property type="match status" value="1"/>
</dbReference>
<organism evidence="12 13">
    <name type="scientific">Parvibaculum sedimenti</name>
    <dbReference type="NCBI Taxonomy" id="2608632"/>
    <lineage>
        <taxon>Bacteria</taxon>
        <taxon>Pseudomonadati</taxon>
        <taxon>Pseudomonadota</taxon>
        <taxon>Alphaproteobacteria</taxon>
        <taxon>Hyphomicrobiales</taxon>
        <taxon>Parvibaculaceae</taxon>
        <taxon>Parvibaculum</taxon>
    </lineage>
</organism>
<keyword evidence="2" id="KW-0963">Cytoplasm</keyword>
<dbReference type="RefSeq" id="WP_152216709.1">
    <property type="nucleotide sequence ID" value="NZ_JBAQYD010000099.1"/>
</dbReference>
<dbReference type="InterPro" id="IPR001789">
    <property type="entry name" value="Sig_transdc_resp-reg_receiver"/>
</dbReference>
<keyword evidence="5" id="KW-0805">Transcription regulation</keyword>
<evidence type="ECO:0000313" key="13">
    <source>
        <dbReference type="Proteomes" id="UP000468901"/>
    </source>
</evidence>
<feature type="modified residue" description="4-aspartylphosphate" evidence="8">
    <location>
        <position position="55"/>
    </location>
</feature>
<evidence type="ECO:0000313" key="12">
    <source>
        <dbReference type="EMBL" id="KAB7739538.1"/>
    </source>
</evidence>
<feature type="domain" description="Response regulatory" evidence="10">
    <location>
        <begin position="6"/>
        <end position="119"/>
    </location>
</feature>
<evidence type="ECO:0000256" key="2">
    <source>
        <dbReference type="ARBA" id="ARBA00022490"/>
    </source>
</evidence>
<dbReference type="Gene3D" id="6.10.250.690">
    <property type="match status" value="1"/>
</dbReference>
<proteinExistence type="predicted"/>
<feature type="domain" description="OmpR/PhoB-type" evidence="11">
    <location>
        <begin position="129"/>
        <end position="228"/>
    </location>
</feature>
<dbReference type="Gene3D" id="3.40.50.2300">
    <property type="match status" value="1"/>
</dbReference>
<dbReference type="CDD" id="cd17620">
    <property type="entry name" value="REC_OmpR_KdpE-like"/>
    <property type="match status" value="1"/>
</dbReference>
<dbReference type="GO" id="GO:0045893">
    <property type="term" value="P:positive regulation of DNA-templated transcription"/>
    <property type="evidence" value="ECO:0007669"/>
    <property type="project" value="UniProtKB-ARBA"/>
</dbReference>
<dbReference type="GO" id="GO:0000987">
    <property type="term" value="F:cis-regulatory region sequence-specific DNA binding"/>
    <property type="evidence" value="ECO:0007669"/>
    <property type="project" value="UniProtKB-ARBA"/>
</dbReference>
<evidence type="ECO:0000256" key="8">
    <source>
        <dbReference type="PROSITE-ProRule" id="PRU00169"/>
    </source>
</evidence>
<dbReference type="InterPro" id="IPR001867">
    <property type="entry name" value="OmpR/PhoB-type_DNA-bd"/>
</dbReference>
<evidence type="ECO:0000259" key="11">
    <source>
        <dbReference type="PROSITE" id="PS51755"/>
    </source>
</evidence>
<dbReference type="AlphaFoldDB" id="A0A6N6VHT9"/>
<dbReference type="GO" id="GO:0000156">
    <property type="term" value="F:phosphorelay response regulator activity"/>
    <property type="evidence" value="ECO:0007669"/>
    <property type="project" value="TreeGrafter"/>
</dbReference>
<evidence type="ECO:0000256" key="1">
    <source>
        <dbReference type="ARBA" id="ARBA00004496"/>
    </source>
</evidence>
<feature type="DNA-binding region" description="OmpR/PhoB-type" evidence="9">
    <location>
        <begin position="129"/>
        <end position="228"/>
    </location>
</feature>
<dbReference type="Pfam" id="PF00486">
    <property type="entry name" value="Trans_reg_C"/>
    <property type="match status" value="1"/>
</dbReference>
<dbReference type="Proteomes" id="UP000468901">
    <property type="component" value="Unassembled WGS sequence"/>
</dbReference>
<dbReference type="GO" id="GO:0032993">
    <property type="term" value="C:protein-DNA complex"/>
    <property type="evidence" value="ECO:0007669"/>
    <property type="project" value="TreeGrafter"/>
</dbReference>
<dbReference type="FunFam" id="1.10.10.10:FF:000210">
    <property type="entry name" value="Winged-helix transcriptional response regulator KdpE"/>
    <property type="match status" value="1"/>
</dbReference>
<evidence type="ECO:0000256" key="5">
    <source>
        <dbReference type="ARBA" id="ARBA00023015"/>
    </source>
</evidence>
<dbReference type="GO" id="GO:0042802">
    <property type="term" value="F:identical protein binding"/>
    <property type="evidence" value="ECO:0007669"/>
    <property type="project" value="UniProtKB-ARBA"/>
</dbReference>
<keyword evidence="4" id="KW-0902">Two-component regulatory system</keyword>
<keyword evidence="7" id="KW-0804">Transcription</keyword>
<protein>
    <submittedName>
        <fullName evidence="12">Response regulator</fullName>
    </submittedName>
</protein>
<dbReference type="PANTHER" id="PTHR48111">
    <property type="entry name" value="REGULATOR OF RPOS"/>
    <property type="match status" value="1"/>
</dbReference>
<sequence>MTVPIHILVVDDEPQIRRFLRTSLGAQGYRLSEASNAADAASIAEKDKPDLVILDLGLPDGEGFGVIEQLRLSSQVPIVILSVRNDEQGKVRALDLGADDYVTKPFGMEELMARIRTALRHRLQVQGEAPLFRSGALSVDLVRRVVTVADNEVKLSAKEYDLLRILIAHAGKVLTHGFLLKEVWGPAHAEDVQYLRVYIRQLREKLEADPTRPQLILTETGVGYRLRLD</sequence>
<comment type="subcellular location">
    <subcellularLocation>
        <location evidence="1">Cytoplasm</location>
    </subcellularLocation>
</comment>
<evidence type="ECO:0000256" key="6">
    <source>
        <dbReference type="ARBA" id="ARBA00023125"/>
    </source>
</evidence>
<reference evidence="12 13" key="1">
    <citation type="submission" date="2019-09" db="EMBL/GenBank/DDBJ databases">
        <title>Parvibaculum sedimenti sp. nov., isolated from sediment.</title>
        <authorList>
            <person name="Wang Y."/>
        </authorList>
    </citation>
    <scope>NUCLEOTIDE SEQUENCE [LARGE SCALE GENOMIC DNA]</scope>
    <source>
        <strain evidence="12 13">HXT-9</strain>
    </source>
</reference>
<evidence type="ECO:0000256" key="4">
    <source>
        <dbReference type="ARBA" id="ARBA00023012"/>
    </source>
</evidence>
<keyword evidence="3 8" id="KW-0597">Phosphoprotein</keyword>
<accession>A0A6N6VHT9</accession>
<dbReference type="CDD" id="cd00383">
    <property type="entry name" value="trans_reg_C"/>
    <property type="match status" value="1"/>
</dbReference>
<dbReference type="SMART" id="SM00862">
    <property type="entry name" value="Trans_reg_C"/>
    <property type="match status" value="1"/>
</dbReference>
<dbReference type="PANTHER" id="PTHR48111:SF50">
    <property type="entry name" value="KDP OPERON TRANSCRIPTIONAL REGULATORY PROTEIN KDPE"/>
    <property type="match status" value="1"/>
</dbReference>
<name>A0A6N6VHT9_9HYPH</name>
<gene>
    <name evidence="12" type="ORF">F2P47_12545</name>
</gene>
<keyword evidence="13" id="KW-1185">Reference proteome</keyword>
<dbReference type="SUPFAM" id="SSF52172">
    <property type="entry name" value="CheY-like"/>
    <property type="match status" value="1"/>
</dbReference>
<dbReference type="SMART" id="SM00448">
    <property type="entry name" value="REC"/>
    <property type="match status" value="1"/>
</dbReference>
<keyword evidence="6 9" id="KW-0238">DNA-binding</keyword>
<comment type="caution">
    <text evidence="12">The sequence shown here is derived from an EMBL/GenBank/DDBJ whole genome shotgun (WGS) entry which is preliminary data.</text>
</comment>
<dbReference type="InterPro" id="IPR011006">
    <property type="entry name" value="CheY-like_superfamily"/>
</dbReference>
<dbReference type="Gene3D" id="1.10.10.10">
    <property type="entry name" value="Winged helix-like DNA-binding domain superfamily/Winged helix DNA-binding domain"/>
    <property type="match status" value="1"/>
</dbReference>
<evidence type="ECO:0000256" key="9">
    <source>
        <dbReference type="PROSITE-ProRule" id="PRU01091"/>
    </source>
</evidence>
<evidence type="ECO:0000256" key="3">
    <source>
        <dbReference type="ARBA" id="ARBA00022553"/>
    </source>
</evidence>
<evidence type="ECO:0000259" key="10">
    <source>
        <dbReference type="PROSITE" id="PS50110"/>
    </source>
</evidence>
<evidence type="ECO:0000256" key="7">
    <source>
        <dbReference type="ARBA" id="ARBA00023163"/>
    </source>
</evidence>
<dbReference type="PROSITE" id="PS50110">
    <property type="entry name" value="RESPONSE_REGULATORY"/>
    <property type="match status" value="1"/>
</dbReference>
<dbReference type="Pfam" id="PF00072">
    <property type="entry name" value="Response_reg"/>
    <property type="match status" value="1"/>
</dbReference>
<dbReference type="GO" id="GO:0005829">
    <property type="term" value="C:cytosol"/>
    <property type="evidence" value="ECO:0007669"/>
    <property type="project" value="TreeGrafter"/>
</dbReference>
<dbReference type="InterPro" id="IPR039420">
    <property type="entry name" value="WalR-like"/>
</dbReference>
<dbReference type="EMBL" id="WESC01000010">
    <property type="protein sequence ID" value="KAB7739538.1"/>
    <property type="molecule type" value="Genomic_DNA"/>
</dbReference>